<sequence length="421" mass="48645">MHNKTLINQSFFILLTKLIYPCTSIFLSILIARYLGPTSLGQFAIAGNIFSCFNILALMGIDIFVLKETSQNISSSESILKNALFVCSISSILCTGGMIGVVHILNYSNEIKYLVTILSLALFPMVICQVYESVFIAHQKQQFYFITFFIGNFFKVIIGYFCIVHRPDLSWLMWIITASMMLSLIGTIYVSHKKLFNLKKSFFDIKKWYSHKINFQTMKIFSFISIGMVIFTRIDIILISKIRGEIETGIYSIANKFIYLAYLLLIGITTAMYPRLNKHYKDSMQTFKKKYYQYKGIIFGVICFCSITIHLYSKSIIVFVYGQEYLEAMIPLKILLWSIFPMGFMLFYYNILLILNQQKAILKIISICLVISLPITIFLTYYWGYVGTSYGIITAYTLIAVCYFLCLHRKPNIFVLIKQKS</sequence>
<organism evidence="7">
    <name type="scientific">hydrothermal vent metagenome</name>
    <dbReference type="NCBI Taxonomy" id="652676"/>
    <lineage>
        <taxon>unclassified sequences</taxon>
        <taxon>metagenomes</taxon>
        <taxon>ecological metagenomes</taxon>
    </lineage>
</organism>
<gene>
    <name evidence="7" type="ORF">MNBD_GAMMA03-272</name>
</gene>
<feature type="transmembrane region" description="Helical" evidence="6">
    <location>
        <begin position="111"/>
        <end position="131"/>
    </location>
</feature>
<keyword evidence="4 6" id="KW-1133">Transmembrane helix</keyword>
<dbReference type="InterPro" id="IPR050833">
    <property type="entry name" value="Poly_Biosynth_Transport"/>
</dbReference>
<keyword evidence="5 6" id="KW-0472">Membrane</keyword>
<evidence type="ECO:0000256" key="2">
    <source>
        <dbReference type="ARBA" id="ARBA00022475"/>
    </source>
</evidence>
<keyword evidence="3 6" id="KW-0812">Transmembrane</keyword>
<feature type="transmembrane region" description="Helical" evidence="6">
    <location>
        <begin position="297"/>
        <end position="322"/>
    </location>
</feature>
<dbReference type="PANTHER" id="PTHR30250">
    <property type="entry name" value="PST FAMILY PREDICTED COLANIC ACID TRANSPORTER"/>
    <property type="match status" value="1"/>
</dbReference>
<proteinExistence type="predicted"/>
<comment type="subcellular location">
    <subcellularLocation>
        <location evidence="1">Cell membrane</location>
        <topology evidence="1">Multi-pass membrane protein</topology>
    </subcellularLocation>
</comment>
<dbReference type="GO" id="GO:0005886">
    <property type="term" value="C:plasma membrane"/>
    <property type="evidence" value="ECO:0007669"/>
    <property type="project" value="UniProtKB-SubCell"/>
</dbReference>
<dbReference type="EMBL" id="UOFC01000294">
    <property type="protein sequence ID" value="VAW49609.1"/>
    <property type="molecule type" value="Genomic_DNA"/>
</dbReference>
<feature type="transmembrane region" description="Helical" evidence="6">
    <location>
        <begin position="169"/>
        <end position="190"/>
    </location>
</feature>
<protein>
    <submittedName>
        <fullName evidence="7">Uncharacterized protein</fullName>
    </submittedName>
</protein>
<evidence type="ECO:0000256" key="6">
    <source>
        <dbReference type="SAM" id="Phobius"/>
    </source>
</evidence>
<evidence type="ECO:0000256" key="1">
    <source>
        <dbReference type="ARBA" id="ARBA00004651"/>
    </source>
</evidence>
<feature type="transmembrane region" description="Helical" evidence="6">
    <location>
        <begin position="40"/>
        <end position="61"/>
    </location>
</feature>
<feature type="transmembrane region" description="Helical" evidence="6">
    <location>
        <begin position="220"/>
        <end position="239"/>
    </location>
</feature>
<dbReference type="InterPro" id="IPR002797">
    <property type="entry name" value="Polysacc_synth"/>
</dbReference>
<dbReference type="PANTHER" id="PTHR30250:SF11">
    <property type="entry name" value="O-ANTIGEN TRANSPORTER-RELATED"/>
    <property type="match status" value="1"/>
</dbReference>
<evidence type="ECO:0000313" key="7">
    <source>
        <dbReference type="EMBL" id="VAW49609.1"/>
    </source>
</evidence>
<feature type="transmembrane region" description="Helical" evidence="6">
    <location>
        <begin position="334"/>
        <end position="355"/>
    </location>
</feature>
<feature type="transmembrane region" description="Helical" evidence="6">
    <location>
        <begin position="12"/>
        <end position="34"/>
    </location>
</feature>
<reference evidence="7" key="1">
    <citation type="submission" date="2018-06" db="EMBL/GenBank/DDBJ databases">
        <authorList>
            <person name="Zhirakovskaya E."/>
        </authorList>
    </citation>
    <scope>NUCLEOTIDE SEQUENCE</scope>
</reference>
<evidence type="ECO:0000256" key="3">
    <source>
        <dbReference type="ARBA" id="ARBA00022692"/>
    </source>
</evidence>
<accession>A0A3B0WJK7</accession>
<feature type="transmembrane region" description="Helical" evidence="6">
    <location>
        <begin position="389"/>
        <end position="407"/>
    </location>
</feature>
<feature type="transmembrane region" description="Helical" evidence="6">
    <location>
        <begin position="143"/>
        <end position="163"/>
    </location>
</feature>
<evidence type="ECO:0000256" key="4">
    <source>
        <dbReference type="ARBA" id="ARBA00022989"/>
    </source>
</evidence>
<name>A0A3B0WJK7_9ZZZZ</name>
<evidence type="ECO:0000256" key="5">
    <source>
        <dbReference type="ARBA" id="ARBA00023136"/>
    </source>
</evidence>
<feature type="transmembrane region" description="Helical" evidence="6">
    <location>
        <begin position="362"/>
        <end position="383"/>
    </location>
</feature>
<feature type="transmembrane region" description="Helical" evidence="6">
    <location>
        <begin position="82"/>
        <end position="105"/>
    </location>
</feature>
<dbReference type="AlphaFoldDB" id="A0A3B0WJK7"/>
<keyword evidence="2" id="KW-1003">Cell membrane</keyword>
<feature type="transmembrane region" description="Helical" evidence="6">
    <location>
        <begin position="259"/>
        <end position="276"/>
    </location>
</feature>
<dbReference type="CDD" id="cd13128">
    <property type="entry name" value="MATE_Wzx_like"/>
    <property type="match status" value="1"/>
</dbReference>
<dbReference type="Pfam" id="PF01943">
    <property type="entry name" value="Polysacc_synt"/>
    <property type="match status" value="1"/>
</dbReference>